<sequence>MSLPVNKIRKYNDSYLNYGFYFVIKNGVPHPQCIICQKILCPESMKPSLLSRHQVSNHFETIGKPNDFFKNKKDNIRKIDDSFNFDINFLLSKLSYMISYRIAKAKKPHTIAENLIIPCIKDMFECFPGNKLEHIVRKIPCSNDTVNRRIRDLSENIKEQVIF</sequence>
<dbReference type="Proteomes" id="UP000515154">
    <property type="component" value="Unplaced"/>
</dbReference>
<proteinExistence type="predicted"/>
<dbReference type="AlphaFoldDB" id="A0A6P7TYQ6"/>
<evidence type="ECO:0000313" key="1">
    <source>
        <dbReference type="Proteomes" id="UP000515154"/>
    </source>
</evidence>
<dbReference type="PANTHER" id="PTHR45913:SF19">
    <property type="entry name" value="LOW QUALITY PROTEIN: ZINC FINGER BED DOMAIN-CONTAINING PROTEIN 5-LIKE"/>
    <property type="match status" value="1"/>
</dbReference>
<dbReference type="RefSeq" id="XP_029657599.1">
    <property type="nucleotide sequence ID" value="XM_029801739.1"/>
</dbReference>
<protein>
    <submittedName>
        <fullName evidence="2">SCAN domain-containing protein 3-like</fullName>
    </submittedName>
</protein>
<reference evidence="2" key="1">
    <citation type="submission" date="2025-08" db="UniProtKB">
        <authorList>
            <consortium name="RefSeq"/>
        </authorList>
    </citation>
    <scope>IDENTIFICATION</scope>
</reference>
<dbReference type="PANTHER" id="PTHR45913">
    <property type="entry name" value="EPM2A-INTERACTING PROTEIN 1"/>
    <property type="match status" value="1"/>
</dbReference>
<name>A0A6P7TYQ6_9MOLL</name>
<gene>
    <name evidence="2" type="primary">LOC115231802</name>
</gene>
<accession>A0A6P7TYQ6</accession>
<dbReference type="KEGG" id="osn:115231802"/>
<organism evidence="1 2">
    <name type="scientific">Octopus sinensis</name>
    <name type="common">East Asian common octopus</name>
    <dbReference type="NCBI Taxonomy" id="2607531"/>
    <lineage>
        <taxon>Eukaryota</taxon>
        <taxon>Metazoa</taxon>
        <taxon>Spiralia</taxon>
        <taxon>Lophotrochozoa</taxon>
        <taxon>Mollusca</taxon>
        <taxon>Cephalopoda</taxon>
        <taxon>Coleoidea</taxon>
        <taxon>Octopodiformes</taxon>
        <taxon>Octopoda</taxon>
        <taxon>Incirrata</taxon>
        <taxon>Octopodidae</taxon>
        <taxon>Octopus</taxon>
    </lineage>
</organism>
<keyword evidence="1" id="KW-1185">Reference proteome</keyword>
<evidence type="ECO:0000313" key="2">
    <source>
        <dbReference type="RefSeq" id="XP_029657599.1"/>
    </source>
</evidence>